<name>A0A2M4DGW6_ANODA</name>
<reference evidence="1" key="1">
    <citation type="submission" date="2018-01" db="EMBL/GenBank/DDBJ databases">
        <title>An insight into the sialome of Amazonian anophelines.</title>
        <authorList>
            <person name="Ribeiro J.M."/>
            <person name="Scarpassa V."/>
            <person name="Calvo E."/>
        </authorList>
    </citation>
    <scope>NUCLEOTIDE SEQUENCE</scope>
</reference>
<proteinExistence type="predicted"/>
<protein>
    <submittedName>
        <fullName evidence="1">Putative secreted protein</fullName>
    </submittedName>
</protein>
<dbReference type="AlphaFoldDB" id="A0A2M4DGW6"/>
<sequence>MIVASAVLLPTTMVVEWPPVAVSVVGTSARSGTTPSLSPSATSSSRLSTRMMPLMSVLFCINRSMLSSSIESGFPSITINVVSCSSSSSSS</sequence>
<organism evidence="1">
    <name type="scientific">Anopheles darlingi</name>
    <name type="common">Mosquito</name>
    <dbReference type="NCBI Taxonomy" id="43151"/>
    <lineage>
        <taxon>Eukaryota</taxon>
        <taxon>Metazoa</taxon>
        <taxon>Ecdysozoa</taxon>
        <taxon>Arthropoda</taxon>
        <taxon>Hexapoda</taxon>
        <taxon>Insecta</taxon>
        <taxon>Pterygota</taxon>
        <taxon>Neoptera</taxon>
        <taxon>Endopterygota</taxon>
        <taxon>Diptera</taxon>
        <taxon>Nematocera</taxon>
        <taxon>Culicoidea</taxon>
        <taxon>Culicidae</taxon>
        <taxon>Anophelinae</taxon>
        <taxon>Anopheles</taxon>
    </lineage>
</organism>
<dbReference type="EMBL" id="GGFL01012200">
    <property type="protein sequence ID" value="MBW76378.1"/>
    <property type="molecule type" value="Transcribed_RNA"/>
</dbReference>
<accession>A0A2M4DGW6</accession>
<evidence type="ECO:0000313" key="1">
    <source>
        <dbReference type="EMBL" id="MBW76378.1"/>
    </source>
</evidence>